<accession>A0ACB5TG49</accession>
<evidence type="ECO:0000313" key="2">
    <source>
        <dbReference type="Proteomes" id="UP001165101"/>
    </source>
</evidence>
<gene>
    <name evidence="1" type="ORF">Cboi01_000052900</name>
</gene>
<dbReference type="EMBL" id="BSXV01000146">
    <property type="protein sequence ID" value="GME87734.1"/>
    <property type="molecule type" value="Genomic_DNA"/>
</dbReference>
<organism evidence="1 2">
    <name type="scientific">Candida boidinii</name>
    <name type="common">Yeast</name>
    <dbReference type="NCBI Taxonomy" id="5477"/>
    <lineage>
        <taxon>Eukaryota</taxon>
        <taxon>Fungi</taxon>
        <taxon>Dikarya</taxon>
        <taxon>Ascomycota</taxon>
        <taxon>Saccharomycotina</taxon>
        <taxon>Pichiomycetes</taxon>
        <taxon>Pichiales</taxon>
        <taxon>Pichiaceae</taxon>
        <taxon>Ogataea</taxon>
        <taxon>Ogataea/Candida clade</taxon>
    </lineage>
</organism>
<sequence length="183" mass="19732">MKTLLFVMMESALPLPSPQLSLQSVSYNKCHDSEITSLITTESELECSGSETLTCEIESYATETVTYTSTEPVIVPITKNGETTDSTSYTTIYSEATFTYVTKVESTVIPPVESTEPSNADQQHSTIELTTVISTTSPAESSFTSTTSTSMETAISTLEDAGNKMEPSLIFSLGVLLSIIFCV</sequence>
<evidence type="ECO:0000313" key="1">
    <source>
        <dbReference type="EMBL" id="GME87734.1"/>
    </source>
</evidence>
<reference evidence="1" key="1">
    <citation type="submission" date="2023-04" db="EMBL/GenBank/DDBJ databases">
        <title>Candida boidinii NBRC 1967.</title>
        <authorList>
            <person name="Ichikawa N."/>
            <person name="Sato H."/>
            <person name="Tonouchi N."/>
        </authorList>
    </citation>
    <scope>NUCLEOTIDE SEQUENCE</scope>
    <source>
        <strain evidence="1">NBRC 1967</strain>
    </source>
</reference>
<proteinExistence type="predicted"/>
<name>A0ACB5TG49_CANBO</name>
<comment type="caution">
    <text evidence="1">The sequence shown here is derived from an EMBL/GenBank/DDBJ whole genome shotgun (WGS) entry which is preliminary data.</text>
</comment>
<dbReference type="Proteomes" id="UP001165101">
    <property type="component" value="Unassembled WGS sequence"/>
</dbReference>
<keyword evidence="2" id="KW-1185">Reference proteome</keyword>
<protein>
    <submittedName>
        <fullName evidence="1">Unnamed protein product</fullName>
    </submittedName>
</protein>